<evidence type="ECO:0000256" key="6">
    <source>
        <dbReference type="ARBA" id="ARBA00022989"/>
    </source>
</evidence>
<dbReference type="AlphaFoldDB" id="R7ZPX6"/>
<dbReference type="PIRSF" id="PIRSF500217">
    <property type="entry name" value="AlgI"/>
    <property type="match status" value="1"/>
</dbReference>
<name>R7ZPX6_9BACT</name>
<evidence type="ECO:0000313" key="11">
    <source>
        <dbReference type="EMBL" id="EON76137.1"/>
    </source>
</evidence>
<feature type="transmembrane region" description="Helical" evidence="10">
    <location>
        <begin position="77"/>
        <end position="96"/>
    </location>
</feature>
<comment type="caution">
    <text evidence="11">The sequence shown here is derived from an EMBL/GenBank/DDBJ whole genome shotgun (WGS) entry which is preliminary data.</text>
</comment>
<dbReference type="InterPro" id="IPR028362">
    <property type="entry name" value="AlgI"/>
</dbReference>
<proteinExistence type="inferred from homology"/>
<dbReference type="InterPro" id="IPR051085">
    <property type="entry name" value="MB_O-acyltransferase"/>
</dbReference>
<keyword evidence="5 10" id="KW-0812">Transmembrane</keyword>
<feature type="transmembrane region" description="Helical" evidence="10">
    <location>
        <begin position="353"/>
        <end position="371"/>
    </location>
</feature>
<evidence type="ECO:0000256" key="5">
    <source>
        <dbReference type="ARBA" id="ARBA00022692"/>
    </source>
</evidence>
<dbReference type="GO" id="GO:0042121">
    <property type="term" value="P:alginic acid biosynthetic process"/>
    <property type="evidence" value="ECO:0007669"/>
    <property type="project" value="InterPro"/>
</dbReference>
<feature type="transmembrane region" description="Helical" evidence="10">
    <location>
        <begin position="116"/>
        <end position="134"/>
    </location>
</feature>
<dbReference type="PIRSF" id="PIRSF016636">
    <property type="entry name" value="AlgI_DltB"/>
    <property type="match status" value="1"/>
</dbReference>
<accession>R7ZPX6</accession>
<dbReference type="OrthoDB" id="9805788at2"/>
<keyword evidence="4 9" id="KW-0808">Transferase</keyword>
<feature type="transmembrane region" description="Helical" evidence="10">
    <location>
        <begin position="405"/>
        <end position="421"/>
    </location>
</feature>
<reference evidence="11 12" key="1">
    <citation type="submission" date="2013-02" db="EMBL/GenBank/DDBJ databases">
        <title>A novel strain isolated from Lonar lake, Maharashtra, India.</title>
        <authorList>
            <person name="Singh A."/>
        </authorList>
    </citation>
    <scope>NUCLEOTIDE SEQUENCE [LARGE SCALE GENOMIC DNA]</scope>
    <source>
        <strain evidence="11 12">AK24</strain>
    </source>
</reference>
<dbReference type="RefSeq" id="WP_010855398.1">
    <property type="nucleotide sequence ID" value="NZ_AQHR01000088.1"/>
</dbReference>
<evidence type="ECO:0000256" key="8">
    <source>
        <dbReference type="ARBA" id="ARBA00023315"/>
    </source>
</evidence>
<keyword evidence="12" id="KW-1185">Reference proteome</keyword>
<keyword evidence="6 10" id="KW-1133">Transmembrane helix</keyword>
<organism evidence="11 12">
    <name type="scientific">Lunatimonas lonarensis</name>
    <dbReference type="NCBI Taxonomy" id="1232681"/>
    <lineage>
        <taxon>Bacteria</taxon>
        <taxon>Pseudomonadati</taxon>
        <taxon>Bacteroidota</taxon>
        <taxon>Cytophagia</taxon>
        <taxon>Cytophagales</taxon>
        <taxon>Cyclobacteriaceae</taxon>
    </lineage>
</organism>
<evidence type="ECO:0000256" key="10">
    <source>
        <dbReference type="SAM" id="Phobius"/>
    </source>
</evidence>
<feature type="transmembrane region" description="Helical" evidence="10">
    <location>
        <begin position="433"/>
        <end position="452"/>
    </location>
</feature>
<dbReference type="Proteomes" id="UP000013909">
    <property type="component" value="Unassembled WGS sequence"/>
</dbReference>
<dbReference type="GO" id="GO:0016746">
    <property type="term" value="F:acyltransferase activity"/>
    <property type="evidence" value="ECO:0007669"/>
    <property type="project" value="UniProtKB-KW"/>
</dbReference>
<keyword evidence="8 9" id="KW-0012">Acyltransferase</keyword>
<comment type="subcellular location">
    <subcellularLocation>
        <location evidence="1">Cell membrane</location>
        <topology evidence="1">Multi-pass membrane protein</topology>
    </subcellularLocation>
</comment>
<evidence type="ECO:0000313" key="12">
    <source>
        <dbReference type="Proteomes" id="UP000013909"/>
    </source>
</evidence>
<dbReference type="InterPro" id="IPR004299">
    <property type="entry name" value="MBOAT_fam"/>
</dbReference>
<dbReference type="Pfam" id="PF03062">
    <property type="entry name" value="MBOAT"/>
    <property type="match status" value="1"/>
</dbReference>
<dbReference type="PANTHER" id="PTHR13285">
    <property type="entry name" value="ACYLTRANSFERASE"/>
    <property type="match status" value="1"/>
</dbReference>
<dbReference type="EC" id="2.3.1.-" evidence="11"/>
<dbReference type="InterPro" id="IPR024194">
    <property type="entry name" value="Ac/AlaTfrase_AlgI/DltB"/>
</dbReference>
<dbReference type="EMBL" id="AQHR01000088">
    <property type="protein sequence ID" value="EON76137.1"/>
    <property type="molecule type" value="Genomic_DNA"/>
</dbReference>
<feature type="transmembrane region" description="Helical" evidence="10">
    <location>
        <begin position="146"/>
        <end position="165"/>
    </location>
</feature>
<dbReference type="PANTHER" id="PTHR13285:SF23">
    <property type="entry name" value="TEICHOIC ACID D-ALANYLTRANSFERASE"/>
    <property type="match status" value="1"/>
</dbReference>
<dbReference type="GO" id="GO:0005886">
    <property type="term" value="C:plasma membrane"/>
    <property type="evidence" value="ECO:0007669"/>
    <property type="project" value="UniProtKB-SubCell"/>
</dbReference>
<evidence type="ECO:0000256" key="4">
    <source>
        <dbReference type="ARBA" id="ARBA00022679"/>
    </source>
</evidence>
<dbReference type="STRING" id="1232681.ADIS_3265"/>
<sequence length="461" mass="52962">MLFNSFEFIFLFLPLTVCLYFFISRLVGSLSAKILLLSASMFFYARWNPAYSVLIIGSMLVNFGLGKALPAHPFKKTLLMLGLSGNLGLLFYYKYVDFFIETVNQFTRQQWPLVEIVLPLGISFFTFQQIAYLVDSYRGLTSEYNPISYGVFVSFFPQLVAGPIVHHREMMLQFSSPANFRINGFNLSKGFFIFLMGLAKKVVIADTFGVVANTGYAGVELLSTQEAWITSLAYAVQLYFDFSGYSDMAIGLALMFNIRLPINFDSPYKSKNIKEFWRRWHITLGRFLRDYVYIPLGGSKQGTPKTLGNLFLTFLLGGIWHGAGWTFVIWGMLHGLALVFYQLLQRFRFQVPNALAIVFTFLFVNFTWVFFRAADFSDAFTLLERMIVQHPGSSEFFLVANKYDSPVWLIGIILLFCPNSVEIGERFKPNLRYAILIVSLFLLNLLYLNSMIQQDFLYFDF</sequence>
<evidence type="ECO:0000256" key="3">
    <source>
        <dbReference type="ARBA" id="ARBA00022475"/>
    </source>
</evidence>
<comment type="similarity">
    <text evidence="2 9">Belongs to the membrane-bound acyltransferase family.</text>
</comment>
<protein>
    <submittedName>
        <fullName evidence="11">Putative poly(Beta-D-mannuronate) O-acetylase</fullName>
        <ecNumber evidence="11">2.3.1.-</ecNumber>
    </submittedName>
</protein>
<evidence type="ECO:0000256" key="1">
    <source>
        <dbReference type="ARBA" id="ARBA00004651"/>
    </source>
</evidence>
<evidence type="ECO:0000256" key="2">
    <source>
        <dbReference type="ARBA" id="ARBA00010323"/>
    </source>
</evidence>
<feature type="transmembrane region" description="Helical" evidence="10">
    <location>
        <begin position="6"/>
        <end position="23"/>
    </location>
</feature>
<dbReference type="PATRIC" id="fig|1288963.3.peg.3258"/>
<gene>
    <name evidence="11" type="ORF">ADIS_3265</name>
</gene>
<evidence type="ECO:0000256" key="9">
    <source>
        <dbReference type="PIRNR" id="PIRNR016636"/>
    </source>
</evidence>
<feature type="transmembrane region" description="Helical" evidence="10">
    <location>
        <begin position="319"/>
        <end position="341"/>
    </location>
</feature>
<keyword evidence="3 9" id="KW-1003">Cell membrane</keyword>
<keyword evidence="7 9" id="KW-0472">Membrane</keyword>
<feature type="transmembrane region" description="Helical" evidence="10">
    <location>
        <begin position="53"/>
        <end position="70"/>
    </location>
</feature>
<evidence type="ECO:0000256" key="7">
    <source>
        <dbReference type="ARBA" id="ARBA00023136"/>
    </source>
</evidence>